<feature type="transmembrane region" description="Helical" evidence="5">
    <location>
        <begin position="308"/>
        <end position="327"/>
    </location>
</feature>
<dbReference type="Gene3D" id="1.20.1250.20">
    <property type="entry name" value="MFS general substrate transporter like domains"/>
    <property type="match status" value="2"/>
</dbReference>
<dbReference type="InterPro" id="IPR020846">
    <property type="entry name" value="MFS_dom"/>
</dbReference>
<proteinExistence type="predicted"/>
<feature type="domain" description="Major facilitator superfamily (MFS) profile" evidence="6">
    <location>
        <begin position="44"/>
        <end position="422"/>
    </location>
</feature>
<dbReference type="Pfam" id="PF07690">
    <property type="entry name" value="MFS_1"/>
    <property type="match status" value="1"/>
</dbReference>
<feature type="transmembrane region" description="Helical" evidence="5">
    <location>
        <begin position="77"/>
        <end position="100"/>
    </location>
</feature>
<keyword evidence="8" id="KW-1185">Reference proteome</keyword>
<evidence type="ECO:0000313" key="7">
    <source>
        <dbReference type="EMBL" id="MFD1911002.1"/>
    </source>
</evidence>
<evidence type="ECO:0000256" key="1">
    <source>
        <dbReference type="ARBA" id="ARBA00022692"/>
    </source>
</evidence>
<feature type="transmembrane region" description="Helical" evidence="5">
    <location>
        <begin position="112"/>
        <end position="130"/>
    </location>
</feature>
<feature type="transmembrane region" description="Helical" evidence="5">
    <location>
        <begin position="244"/>
        <end position="266"/>
    </location>
</feature>
<evidence type="ECO:0000256" key="2">
    <source>
        <dbReference type="ARBA" id="ARBA00022989"/>
    </source>
</evidence>
<evidence type="ECO:0000256" key="5">
    <source>
        <dbReference type="SAM" id="Phobius"/>
    </source>
</evidence>
<name>A0ABW4S312_9RHOB</name>
<evidence type="ECO:0000256" key="3">
    <source>
        <dbReference type="ARBA" id="ARBA00023136"/>
    </source>
</evidence>
<gene>
    <name evidence="7" type="ORF">ACFSGJ_02090</name>
</gene>
<comment type="caution">
    <text evidence="7">The sequence shown here is derived from an EMBL/GenBank/DDBJ whole genome shotgun (WGS) entry which is preliminary data.</text>
</comment>
<feature type="transmembrane region" description="Helical" evidence="5">
    <location>
        <begin position="333"/>
        <end position="355"/>
    </location>
</feature>
<dbReference type="InterPro" id="IPR011701">
    <property type="entry name" value="MFS"/>
</dbReference>
<evidence type="ECO:0000256" key="4">
    <source>
        <dbReference type="SAM" id="MobiDB-lite"/>
    </source>
</evidence>
<dbReference type="PANTHER" id="PTHR23523:SF2">
    <property type="entry name" value="2-NITROIMIDAZOLE TRANSPORTER"/>
    <property type="match status" value="1"/>
</dbReference>
<organism evidence="7 8">
    <name type="scientific">Halodurantibacterium flavum</name>
    <dbReference type="NCBI Taxonomy" id="1382802"/>
    <lineage>
        <taxon>Bacteria</taxon>
        <taxon>Pseudomonadati</taxon>
        <taxon>Pseudomonadota</taxon>
        <taxon>Alphaproteobacteria</taxon>
        <taxon>Rhodobacterales</taxon>
        <taxon>Paracoccaceae</taxon>
        <taxon>Halodurantibacterium</taxon>
    </lineage>
</organism>
<feature type="compositionally biased region" description="Pro residues" evidence="4">
    <location>
        <begin position="13"/>
        <end position="25"/>
    </location>
</feature>
<feature type="transmembrane region" description="Helical" evidence="5">
    <location>
        <begin position="278"/>
        <end position="301"/>
    </location>
</feature>
<evidence type="ECO:0000259" key="6">
    <source>
        <dbReference type="PROSITE" id="PS50850"/>
    </source>
</evidence>
<dbReference type="SUPFAM" id="SSF103473">
    <property type="entry name" value="MFS general substrate transporter"/>
    <property type="match status" value="1"/>
</dbReference>
<dbReference type="Proteomes" id="UP001597353">
    <property type="component" value="Unassembled WGS sequence"/>
</dbReference>
<keyword evidence="3 5" id="KW-0472">Membrane</keyword>
<feature type="transmembrane region" description="Helical" evidence="5">
    <location>
        <begin position="166"/>
        <end position="190"/>
    </location>
</feature>
<keyword evidence="2 5" id="KW-1133">Transmembrane helix</keyword>
<keyword evidence="1 5" id="KW-0812">Transmembrane</keyword>
<feature type="transmembrane region" description="Helical" evidence="5">
    <location>
        <begin position="39"/>
        <end position="57"/>
    </location>
</feature>
<dbReference type="PROSITE" id="PS50850">
    <property type="entry name" value="MFS"/>
    <property type="match status" value="1"/>
</dbReference>
<reference evidence="8" key="1">
    <citation type="journal article" date="2019" name="Int. J. Syst. Evol. Microbiol.">
        <title>The Global Catalogue of Microorganisms (GCM) 10K type strain sequencing project: providing services to taxonomists for standard genome sequencing and annotation.</title>
        <authorList>
            <consortium name="The Broad Institute Genomics Platform"/>
            <consortium name="The Broad Institute Genome Sequencing Center for Infectious Disease"/>
            <person name="Wu L."/>
            <person name="Ma J."/>
        </authorList>
    </citation>
    <scope>NUCLEOTIDE SEQUENCE [LARGE SCALE GENOMIC DNA]</scope>
    <source>
        <strain evidence="8">CGMCC 4.7242</strain>
    </source>
</reference>
<evidence type="ECO:0000313" key="8">
    <source>
        <dbReference type="Proteomes" id="UP001597353"/>
    </source>
</evidence>
<feature type="transmembrane region" description="Helical" evidence="5">
    <location>
        <begin position="367"/>
        <end position="388"/>
    </location>
</feature>
<dbReference type="EMBL" id="JBHUGH010000002">
    <property type="protein sequence ID" value="MFD1911002.1"/>
    <property type="molecule type" value="Genomic_DNA"/>
</dbReference>
<dbReference type="InterPro" id="IPR052524">
    <property type="entry name" value="MFS_Cyanate_Porter"/>
</dbReference>
<sequence length="426" mass="44816">MQLPLIYERRSDPPFPVPPLKPRAAPPRRVDPPANDGQPPVPFGVAVICLILVAQALRPGIVSVGPLLTEIIDDFGLAHAQASLLTAIPTLLMGLLALPTPWLARRFGRDRVIVVALLVLAAATLARAYAGSTFALFATTAGVGAGIAIAGALVPGFVKAGFPRQVALLMGLYAMALSMGSTFAAAGTGFLGQVFGSWRLPAGLWAIPPLLGVAAWAYVASRNVTARMRGTGPRYPLPVGNRTAWLIATYFAFNNVVFYSFISWLAQFYVELGHSTASAGLILACFTFAFLVATPLFGALSRNEDRRLFLALAAGIGAAGVFWMAIAPGFLPLVIVSLIAFGAGGSFTLSMTLPLDNARTDTEVASWNAFVLLVSYIVGAIGPVAVGLLRDWSGSFQPSIWLLAAISAAMLLLAPFLRPHHPATQG</sequence>
<feature type="transmembrane region" description="Helical" evidence="5">
    <location>
        <begin position="202"/>
        <end position="219"/>
    </location>
</feature>
<dbReference type="PANTHER" id="PTHR23523">
    <property type="match status" value="1"/>
</dbReference>
<feature type="transmembrane region" description="Helical" evidence="5">
    <location>
        <begin position="136"/>
        <end position="154"/>
    </location>
</feature>
<feature type="transmembrane region" description="Helical" evidence="5">
    <location>
        <begin position="400"/>
        <end position="417"/>
    </location>
</feature>
<dbReference type="RefSeq" id="WP_390259080.1">
    <property type="nucleotide sequence ID" value="NZ_JBHUGH010000002.1"/>
</dbReference>
<dbReference type="InterPro" id="IPR036259">
    <property type="entry name" value="MFS_trans_sf"/>
</dbReference>
<accession>A0ABW4S312</accession>
<protein>
    <submittedName>
        <fullName evidence="7">CynX/NimT family MFS transporter</fullName>
    </submittedName>
</protein>
<feature type="region of interest" description="Disordered" evidence="4">
    <location>
        <begin position="11"/>
        <end position="36"/>
    </location>
</feature>